<dbReference type="GO" id="GO:0043124">
    <property type="term" value="P:negative regulation of canonical NF-kappaB signal transduction"/>
    <property type="evidence" value="ECO:0007669"/>
    <property type="project" value="InterPro"/>
</dbReference>
<comment type="subcellular location">
    <subcellularLocation>
        <location evidence="1">Nucleus</location>
    </subcellularLocation>
</comment>
<name>A0A0F7SS54_PHARH</name>
<evidence type="ECO:0000313" key="7">
    <source>
        <dbReference type="EMBL" id="CED83345.1"/>
    </source>
</evidence>
<evidence type="ECO:0000256" key="4">
    <source>
        <dbReference type="ARBA" id="ARBA00023043"/>
    </source>
</evidence>
<dbReference type="PANTHER" id="PTHR15263">
    <property type="entry name" value="I-KAPPA-B-LIKE PROTEIN IKBL"/>
    <property type="match status" value="1"/>
</dbReference>
<keyword evidence="3" id="KW-0677">Repeat</keyword>
<evidence type="ECO:0000256" key="5">
    <source>
        <dbReference type="ARBA" id="ARBA00023242"/>
    </source>
</evidence>
<accession>A0A0F7SS54</accession>
<proteinExistence type="predicted"/>
<feature type="compositionally biased region" description="Pro residues" evidence="6">
    <location>
        <begin position="50"/>
        <end position="59"/>
    </location>
</feature>
<dbReference type="PANTHER" id="PTHR15263:SF1">
    <property type="entry name" value="NF-KAPPA-B INHIBITOR-LIKE PROTEIN 1"/>
    <property type="match status" value="1"/>
</dbReference>
<keyword evidence="4" id="KW-0040">ANK repeat</keyword>
<dbReference type="AlphaFoldDB" id="A0A0F7SS54"/>
<dbReference type="GO" id="GO:0005634">
    <property type="term" value="C:nucleus"/>
    <property type="evidence" value="ECO:0007669"/>
    <property type="project" value="UniProtKB-SubCell"/>
</dbReference>
<feature type="compositionally biased region" description="Low complexity" evidence="6">
    <location>
        <begin position="79"/>
        <end position="95"/>
    </location>
</feature>
<feature type="compositionally biased region" description="Low complexity" evidence="6">
    <location>
        <begin position="62"/>
        <end position="71"/>
    </location>
</feature>
<feature type="region of interest" description="Disordered" evidence="6">
    <location>
        <begin position="1"/>
        <end position="154"/>
    </location>
</feature>
<evidence type="ECO:0000256" key="1">
    <source>
        <dbReference type="ARBA" id="ARBA00004123"/>
    </source>
</evidence>
<protein>
    <submittedName>
        <fullName evidence="7">Uncharacterized protein</fullName>
    </submittedName>
</protein>
<feature type="compositionally biased region" description="Gly residues" evidence="6">
    <location>
        <begin position="125"/>
        <end position="135"/>
    </location>
</feature>
<keyword evidence="2" id="KW-0597">Phosphoprotein</keyword>
<feature type="compositionally biased region" description="Basic and acidic residues" evidence="6">
    <location>
        <begin position="14"/>
        <end position="30"/>
    </location>
</feature>
<dbReference type="InterPro" id="IPR038753">
    <property type="entry name" value="NFKBIL1"/>
</dbReference>
<reference evidence="7" key="1">
    <citation type="submission" date="2014-08" db="EMBL/GenBank/DDBJ databases">
        <authorList>
            <person name="Sharma Rahul"/>
            <person name="Thines Marco"/>
        </authorList>
    </citation>
    <scope>NUCLEOTIDE SEQUENCE</scope>
</reference>
<keyword evidence="5" id="KW-0539">Nucleus</keyword>
<feature type="compositionally biased region" description="Basic residues" evidence="6">
    <location>
        <begin position="31"/>
        <end position="41"/>
    </location>
</feature>
<dbReference type="EMBL" id="LN483142">
    <property type="protein sequence ID" value="CED83345.1"/>
    <property type="molecule type" value="Genomic_DNA"/>
</dbReference>
<evidence type="ECO:0000256" key="6">
    <source>
        <dbReference type="SAM" id="MobiDB-lite"/>
    </source>
</evidence>
<evidence type="ECO:0000256" key="3">
    <source>
        <dbReference type="ARBA" id="ARBA00022737"/>
    </source>
</evidence>
<evidence type="ECO:0000256" key="2">
    <source>
        <dbReference type="ARBA" id="ARBA00022553"/>
    </source>
</evidence>
<organism evidence="7">
    <name type="scientific">Phaffia rhodozyma</name>
    <name type="common">Yeast</name>
    <name type="synonym">Xanthophyllomyces dendrorhous</name>
    <dbReference type="NCBI Taxonomy" id="264483"/>
    <lineage>
        <taxon>Eukaryota</taxon>
        <taxon>Fungi</taxon>
        <taxon>Dikarya</taxon>
        <taxon>Basidiomycota</taxon>
        <taxon>Agaricomycotina</taxon>
        <taxon>Tremellomycetes</taxon>
        <taxon>Cystofilobasidiales</taxon>
        <taxon>Mrakiaceae</taxon>
        <taxon>Phaffia</taxon>
    </lineage>
</organism>
<sequence>MSSSSSAAYATKLNLKDSAKERAKREEKAYRKALRRARKQKPSPTLDPSHPYPASPPRPYRPDSTSPPRQSRSSRPHRSGSSPSSSSYHTSNSGPDAFQETFDAHLRDLEAQDEGPASSLWDWEIGGGYGTGLGWGDEAFGGQTRIPKRWQGRESDNLWDQGDLVTELMGEEEWVESIRSGISRRQAERSGAWQRQEALAREAAATAARLERTRVENDRLERARIKEFEKWRYVRDEEAAVLKETQRAQYDDRWKKMLLESSPDSIGTDAPPLRFKEIPWPMFHLKSGKNLGIGGDDEGWIEESVREFLLGGQVGWKGLTEDERKRKRKDILREGIRRYHPDKFTRFLARVPDKPQERARVKTAVEQISRSLMVLMGEQ</sequence>